<dbReference type="Proteomes" id="UP001153332">
    <property type="component" value="Unassembled WGS sequence"/>
</dbReference>
<evidence type="ECO:0000313" key="2">
    <source>
        <dbReference type="Proteomes" id="UP001153332"/>
    </source>
</evidence>
<keyword evidence="2" id="KW-1185">Reference proteome</keyword>
<reference evidence="1" key="1">
    <citation type="submission" date="2022-12" db="EMBL/GenBank/DDBJ databases">
        <title>Genome Sequence of Lasiodiplodia mahajangana.</title>
        <authorList>
            <person name="Buettner E."/>
        </authorList>
    </citation>
    <scope>NUCLEOTIDE SEQUENCE</scope>
    <source>
        <strain evidence="1">VT137</strain>
    </source>
</reference>
<gene>
    <name evidence="1" type="ORF">O1611_g375</name>
</gene>
<name>A0ACC2K0D8_9PEZI</name>
<proteinExistence type="predicted"/>
<dbReference type="EMBL" id="JAPUUL010000029">
    <property type="protein sequence ID" value="KAJ8133252.1"/>
    <property type="molecule type" value="Genomic_DNA"/>
</dbReference>
<sequence>MTGDIELGRRQRPSTGPEPAGYSRWASWIASDPDSEPFIFRKFDELGALNLLYLQSDMIHLEAQLKELDIEGVRQPDIDSINATRQWEALLSLCAPPNITENTNPTNVESKASIRAKKKMALILQLRAKMKEYHEALLLQSKVAQLQPPSERVLRAVKQMFSQDGYTVLDGQARGYLDADDLVALKSPTIDHLSNYLRKAMATKDKLGYVRDGGPRIKRFEERKITQWVGVITILVAIVFLVGPILALYFAQSR</sequence>
<accession>A0ACC2K0D8</accession>
<comment type="caution">
    <text evidence="1">The sequence shown here is derived from an EMBL/GenBank/DDBJ whole genome shotgun (WGS) entry which is preliminary data.</text>
</comment>
<protein>
    <submittedName>
        <fullName evidence="1">Uncharacterized protein</fullName>
    </submittedName>
</protein>
<evidence type="ECO:0000313" key="1">
    <source>
        <dbReference type="EMBL" id="KAJ8133252.1"/>
    </source>
</evidence>
<organism evidence="1 2">
    <name type="scientific">Lasiodiplodia mahajangana</name>
    <dbReference type="NCBI Taxonomy" id="1108764"/>
    <lineage>
        <taxon>Eukaryota</taxon>
        <taxon>Fungi</taxon>
        <taxon>Dikarya</taxon>
        <taxon>Ascomycota</taxon>
        <taxon>Pezizomycotina</taxon>
        <taxon>Dothideomycetes</taxon>
        <taxon>Dothideomycetes incertae sedis</taxon>
        <taxon>Botryosphaeriales</taxon>
        <taxon>Botryosphaeriaceae</taxon>
        <taxon>Lasiodiplodia</taxon>
    </lineage>
</organism>